<sequence>MTSILPHGGSLINRVVTGSERDSLLEKAKGLPSIQINNWTISDLDLIGVGAFSPLTGFMNEADYRSVVDRMRLADGTVWSIPITLSVAREQAESLEVGEQVALIGEQDGVVYGLLEIGSVYSVDQAEEARKVFKTDDPAHPGVKKLLERSPYYVGGSIQVLNRPEPARFKEFYFDPAETRRIFAEKGWRTVVGFQTRNPVHRAHEYIQKSAMEIVDALFLNPLVGETKSDDVPADVRMKSYLTLLKHYYPANRAFLGVFPAAMRYAGPREAIFHAMVRKNYGCTHFIVGRDHAGVGDYYGTYEAQEIFSNFTSEELGITPLFFEHSFFCTKCGNMASSKTCPHPKEDHLTLSGTKVRGLLRDGVCPPPEFTRPEVAEVLIEGMKQQVQPT</sequence>
<comment type="caution">
    <text evidence="11">The sequence shown here is derived from an EMBL/GenBank/DDBJ whole genome shotgun (WGS) entry which is preliminary data.</text>
</comment>
<dbReference type="SUPFAM" id="SSF88697">
    <property type="entry name" value="PUA domain-like"/>
    <property type="match status" value="1"/>
</dbReference>
<comment type="pathway">
    <text evidence="1 8">Sulfur metabolism; hydrogen sulfide biosynthesis; sulfite from sulfate: step 1/3.</text>
</comment>
<accession>A0ABY1LY14</accession>
<dbReference type="Proteomes" id="UP000192939">
    <property type="component" value="Unassembled WGS sequence"/>
</dbReference>
<keyword evidence="3 8" id="KW-0548">Nucleotidyltransferase</keyword>
<keyword evidence="5 8" id="KW-0067">ATP-binding</keyword>
<evidence type="ECO:0000256" key="3">
    <source>
        <dbReference type="ARBA" id="ARBA00022695"/>
    </source>
</evidence>
<dbReference type="GO" id="GO:0016491">
    <property type="term" value="F:oxidoreductase activity"/>
    <property type="evidence" value="ECO:0007669"/>
    <property type="project" value="UniProtKB-KW"/>
</dbReference>
<keyword evidence="11" id="KW-0560">Oxidoreductase</keyword>
<evidence type="ECO:0000256" key="6">
    <source>
        <dbReference type="ARBA" id="ARBA00037980"/>
    </source>
</evidence>
<evidence type="ECO:0000259" key="9">
    <source>
        <dbReference type="Pfam" id="PF01747"/>
    </source>
</evidence>
<dbReference type="InterPro" id="IPR014729">
    <property type="entry name" value="Rossmann-like_a/b/a_fold"/>
</dbReference>
<evidence type="ECO:0000259" key="10">
    <source>
        <dbReference type="Pfam" id="PF14306"/>
    </source>
</evidence>
<feature type="domain" description="Sulphate adenylyltransferase catalytic" evidence="9">
    <location>
        <begin position="171"/>
        <end position="381"/>
    </location>
</feature>
<dbReference type="Gene3D" id="3.40.50.620">
    <property type="entry name" value="HUPs"/>
    <property type="match status" value="1"/>
</dbReference>
<evidence type="ECO:0000256" key="2">
    <source>
        <dbReference type="ARBA" id="ARBA00022679"/>
    </source>
</evidence>
<dbReference type="InterPro" id="IPR024951">
    <property type="entry name" value="Sulfurylase_cat_dom"/>
</dbReference>
<organism evidence="11 12">
    <name type="scientific">Paenibacillus barengoltzii J12</name>
    <dbReference type="NCBI Taxonomy" id="935846"/>
    <lineage>
        <taxon>Bacteria</taxon>
        <taxon>Bacillati</taxon>
        <taxon>Bacillota</taxon>
        <taxon>Bacilli</taxon>
        <taxon>Bacillales</taxon>
        <taxon>Paenibacillaceae</taxon>
        <taxon>Paenibacillus</taxon>
    </lineage>
</organism>
<dbReference type="GO" id="GO:0016779">
    <property type="term" value="F:nucleotidyltransferase activity"/>
    <property type="evidence" value="ECO:0007669"/>
    <property type="project" value="UniProtKB-KW"/>
</dbReference>
<evidence type="ECO:0000256" key="4">
    <source>
        <dbReference type="ARBA" id="ARBA00022741"/>
    </source>
</evidence>
<dbReference type="EMBL" id="FXAE01000022">
    <property type="protein sequence ID" value="SMF30299.1"/>
    <property type="molecule type" value="Genomic_DNA"/>
</dbReference>
<dbReference type="InterPro" id="IPR002650">
    <property type="entry name" value="Sulphate_adenylyltransferase"/>
</dbReference>
<dbReference type="Pfam" id="PF01747">
    <property type="entry name" value="ATP-sulfurylase"/>
    <property type="match status" value="1"/>
</dbReference>
<reference evidence="11 12" key="1">
    <citation type="submission" date="2017-04" db="EMBL/GenBank/DDBJ databases">
        <authorList>
            <person name="Varghese N."/>
            <person name="Submissions S."/>
        </authorList>
    </citation>
    <scope>NUCLEOTIDE SEQUENCE [LARGE SCALE GENOMIC DNA]</scope>
    <source>
        <strain evidence="11 12">J12</strain>
    </source>
</reference>
<evidence type="ECO:0000313" key="12">
    <source>
        <dbReference type="Proteomes" id="UP000192939"/>
    </source>
</evidence>
<dbReference type="SUPFAM" id="SSF52374">
    <property type="entry name" value="Nucleotidylyl transferase"/>
    <property type="match status" value="1"/>
</dbReference>
<evidence type="ECO:0000256" key="8">
    <source>
        <dbReference type="HAMAP-Rule" id="MF_00066"/>
    </source>
</evidence>
<dbReference type="EC" id="2.7.7.4" evidence="8"/>
<gene>
    <name evidence="8" type="primary">sat</name>
    <name evidence="11" type="ORF">SAMN02744124_02353</name>
</gene>
<dbReference type="InterPro" id="IPR020792">
    <property type="entry name" value="SO4_adenylyltransferase_pro"/>
</dbReference>
<dbReference type="InterPro" id="IPR025980">
    <property type="entry name" value="ATP-Sase_PUA-like_dom"/>
</dbReference>
<dbReference type="Gene3D" id="3.10.400.10">
    <property type="entry name" value="Sulfate adenylyltransferase"/>
    <property type="match status" value="1"/>
</dbReference>
<comment type="catalytic activity">
    <reaction evidence="7 8">
        <text>sulfate + ATP + H(+) = adenosine 5'-phosphosulfate + diphosphate</text>
        <dbReference type="Rhea" id="RHEA:18133"/>
        <dbReference type="ChEBI" id="CHEBI:15378"/>
        <dbReference type="ChEBI" id="CHEBI:16189"/>
        <dbReference type="ChEBI" id="CHEBI:30616"/>
        <dbReference type="ChEBI" id="CHEBI:33019"/>
        <dbReference type="ChEBI" id="CHEBI:58243"/>
        <dbReference type="EC" id="2.7.7.4"/>
    </reaction>
</comment>
<protein>
    <recommendedName>
        <fullName evidence="8">Sulfate adenylyltransferase</fullName>
        <ecNumber evidence="8">2.7.7.4</ecNumber>
    </recommendedName>
    <alternativeName>
        <fullName evidence="8">ATP-sulfurylase</fullName>
    </alternativeName>
    <alternativeName>
        <fullName evidence="8">Sulfate adenylate transferase</fullName>
        <shortName evidence="8">SAT</shortName>
    </alternativeName>
</protein>
<dbReference type="RefSeq" id="WP_085170590.1">
    <property type="nucleotide sequence ID" value="NZ_FXAE01000022.1"/>
</dbReference>
<dbReference type="Pfam" id="PF14306">
    <property type="entry name" value="PUA_2"/>
    <property type="match status" value="1"/>
</dbReference>
<comment type="similarity">
    <text evidence="6 8">Belongs to the sulfate adenylyltransferase family.</text>
</comment>
<keyword evidence="2 8" id="KW-0808">Transferase</keyword>
<dbReference type="PANTHER" id="PTHR43509:SF1">
    <property type="entry name" value="SULFATE ADENYLYLTRANSFERASE"/>
    <property type="match status" value="1"/>
</dbReference>
<keyword evidence="4 8" id="KW-0547">Nucleotide-binding</keyword>
<dbReference type="InterPro" id="IPR015947">
    <property type="entry name" value="PUA-like_sf"/>
</dbReference>
<evidence type="ECO:0000256" key="5">
    <source>
        <dbReference type="ARBA" id="ARBA00022840"/>
    </source>
</evidence>
<dbReference type="CDD" id="cd00517">
    <property type="entry name" value="ATPS"/>
    <property type="match status" value="1"/>
</dbReference>
<evidence type="ECO:0000256" key="7">
    <source>
        <dbReference type="ARBA" id="ARBA00049370"/>
    </source>
</evidence>
<dbReference type="NCBIfam" id="NF003166">
    <property type="entry name" value="PRK04149.1"/>
    <property type="match status" value="1"/>
</dbReference>
<feature type="domain" description="ATP-sulfurylase PUA-like" evidence="10">
    <location>
        <begin position="5"/>
        <end position="163"/>
    </location>
</feature>
<keyword evidence="12" id="KW-1185">Reference proteome</keyword>
<dbReference type="HAMAP" id="MF_00066">
    <property type="entry name" value="Sulf_adenylyltr"/>
    <property type="match status" value="1"/>
</dbReference>
<name>A0ABY1LY14_9BACL</name>
<proteinExistence type="inferred from homology"/>
<evidence type="ECO:0000313" key="11">
    <source>
        <dbReference type="EMBL" id="SMF30299.1"/>
    </source>
</evidence>
<evidence type="ECO:0000256" key="1">
    <source>
        <dbReference type="ARBA" id="ARBA00005048"/>
    </source>
</evidence>
<dbReference type="NCBIfam" id="TIGR00339">
    <property type="entry name" value="sopT"/>
    <property type="match status" value="1"/>
</dbReference>
<dbReference type="PANTHER" id="PTHR43509">
    <property type="match status" value="1"/>
</dbReference>